<gene>
    <name evidence="1" type="ORF">FJR39_08500</name>
</gene>
<comment type="caution">
    <text evidence="1">The sequence shown here is derived from an EMBL/GenBank/DDBJ whole genome shotgun (WGS) entry which is preliminary data.</text>
</comment>
<keyword evidence="2" id="KW-1185">Reference proteome</keyword>
<name>A0ACC7S5G5_DOLFA</name>
<proteinExistence type="predicted"/>
<sequence length="63" mass="7469">MTKLQQLCPFFWLFLVRSCLFFSDIFNLKGQFYGYFCGKCCYHQAIESDKTETIMSLLFCLSL</sequence>
<reference evidence="2" key="1">
    <citation type="journal article" date="2020" name="Toxins">
        <title>Phylogenomic Analysis of Secondary Metabolism in the Toxic Cyanobacterial Genera Anabaena, Dolichospermum and Aphanizomenon.</title>
        <authorList>
            <person name="Oesterholm J."/>
            <person name="Popin R.V."/>
            <person name="Fewer D.P."/>
            <person name="Sivonen K."/>
        </authorList>
    </citation>
    <scope>NUCLEOTIDE SEQUENCE [LARGE SCALE GENOMIC DNA]</scope>
    <source>
        <strain evidence="2">UHCC 0037</strain>
    </source>
</reference>
<dbReference type="EMBL" id="VILF01000002">
    <property type="protein sequence ID" value="MTJ43251.1"/>
    <property type="molecule type" value="Genomic_DNA"/>
</dbReference>
<protein>
    <submittedName>
        <fullName evidence="1">Uncharacterized protein</fullName>
    </submittedName>
</protein>
<accession>A0ACC7S5G5</accession>
<evidence type="ECO:0000313" key="1">
    <source>
        <dbReference type="EMBL" id="MTJ43251.1"/>
    </source>
</evidence>
<evidence type="ECO:0000313" key="2">
    <source>
        <dbReference type="Proteomes" id="UP001517388"/>
    </source>
</evidence>
<dbReference type="Proteomes" id="UP001517388">
    <property type="component" value="Unassembled WGS sequence"/>
</dbReference>
<organism evidence="1 2">
    <name type="scientific">Dolichospermum flos-aquae UHCC 0037</name>
    <dbReference type="NCBI Taxonomy" id="2590026"/>
    <lineage>
        <taxon>Bacteria</taxon>
        <taxon>Bacillati</taxon>
        <taxon>Cyanobacteriota</taxon>
        <taxon>Cyanophyceae</taxon>
        <taxon>Nostocales</taxon>
        <taxon>Aphanizomenonaceae</taxon>
        <taxon>Dolichospermum</taxon>
    </lineage>
</organism>